<dbReference type="InterPro" id="IPR002885">
    <property type="entry name" value="PPR_rpt"/>
</dbReference>
<organism evidence="3 4">
    <name type="scientific">Chenopodium quinoa</name>
    <name type="common">Quinoa</name>
    <dbReference type="NCBI Taxonomy" id="63459"/>
    <lineage>
        <taxon>Eukaryota</taxon>
        <taxon>Viridiplantae</taxon>
        <taxon>Streptophyta</taxon>
        <taxon>Embryophyta</taxon>
        <taxon>Tracheophyta</taxon>
        <taxon>Spermatophyta</taxon>
        <taxon>Magnoliopsida</taxon>
        <taxon>eudicotyledons</taxon>
        <taxon>Gunneridae</taxon>
        <taxon>Pentapetalae</taxon>
        <taxon>Caryophyllales</taxon>
        <taxon>Chenopodiaceae</taxon>
        <taxon>Chenopodioideae</taxon>
        <taxon>Atripliceae</taxon>
        <taxon>Chenopodium</taxon>
    </lineage>
</organism>
<dbReference type="Gene3D" id="1.25.40.10">
    <property type="entry name" value="Tetratricopeptide repeat domain"/>
    <property type="match status" value="6"/>
</dbReference>
<dbReference type="FunFam" id="1.25.40.10:FF:000090">
    <property type="entry name" value="Pentatricopeptide repeat-containing protein, chloroplastic"/>
    <property type="match status" value="1"/>
</dbReference>
<dbReference type="FunFam" id="1.25.40.10:FF:000883">
    <property type="entry name" value="Pentatricopeptide repeat-containing protein"/>
    <property type="match status" value="1"/>
</dbReference>
<dbReference type="PROSITE" id="PS51375">
    <property type="entry name" value="PPR"/>
    <property type="match status" value="6"/>
</dbReference>
<dbReference type="Gramene" id="AUR62027971-RA">
    <property type="protein sequence ID" value="AUR62027971-RA:cds"/>
    <property type="gene ID" value="AUR62027971"/>
</dbReference>
<dbReference type="GO" id="GO:0009451">
    <property type="term" value="P:RNA modification"/>
    <property type="evidence" value="ECO:0007669"/>
    <property type="project" value="InterPro"/>
</dbReference>
<sequence length="791" mass="88949">MIKIIKQFSDFPMLKFNPNFLFRRFFHTYLQPSTTSQLTNYINLRLDSFLSHHSLPLKFLLPFHSIIIVSGNYNNVFIASKLISRYASLSKPDLSSKVFDSVRCKDPFLWNSIIKSHFSCGNYEKALGFFLGMRFSDTPLNNFTIPMVVSVCAELFALDYGVMIHGLVVKYGVFGGNSAVGSSFVYFYSKCGYMKDAYKVFDEMPVRDVVAWTALIVGYLQNGESHKGLECLCMMHNVVEDCVKPNYRTLGGGFQACGNIGALTEGKCLHALAIKIGYGLCHDVQSSLLSMYSKWGTIGESCHLFYEIKDKDLICWTSIIAAYSRLECVTECLGFFWQMLGSGIYPDEIVISCVLSSLGDSSWVSEGMAFHGLIMKRNYVRGQVVHRALISMYCRFGMFDSAEQIFDTLRQKNPETWNLMVFEYGKGGLWKNCVNLFQEMIHQRFECDSNSLISVISSCLQLGTIHLGKSIHCYVIKSLLDDDVSVSNSLIDMYGKCGKLTIAKTIFGRMQRDIVTWNTLIYACAFKGELAQALALFDQMMFEGSNPSTATLVTVLSACSRLASLEKGMKIHNYIREMGVELNISLATALVDMYGKCGQLGKARDLFNSMNDKDAIAWNVMISCYGIYGDARSAIEVFKQMEKSSVRPNELTFLGVLLACSHAGFTEEGRYYFRKMHDYFVIPTLKHYACIVDLLGKSGNLKEAEDIVMSMPITPDGGLWGTLLSACKIHNEVEIGLRIVKHAIKADPENDGYYITMSNLLDSNGKWEEAEMYRQLMKNKGVSKRLGWSSS</sequence>
<keyword evidence="1" id="KW-0677">Repeat</keyword>
<dbReference type="Pfam" id="PF20431">
    <property type="entry name" value="E_motif"/>
    <property type="match status" value="1"/>
</dbReference>
<evidence type="ECO:0000256" key="1">
    <source>
        <dbReference type="ARBA" id="ARBA00022737"/>
    </source>
</evidence>
<keyword evidence="4" id="KW-1185">Reference proteome</keyword>
<reference evidence="3" key="1">
    <citation type="journal article" date="2017" name="Nature">
        <title>The genome of Chenopodium quinoa.</title>
        <authorList>
            <person name="Jarvis D.E."/>
            <person name="Ho Y.S."/>
            <person name="Lightfoot D.J."/>
            <person name="Schmoeckel S.M."/>
            <person name="Li B."/>
            <person name="Borm T.J.A."/>
            <person name="Ohyanagi H."/>
            <person name="Mineta K."/>
            <person name="Michell C.T."/>
            <person name="Saber N."/>
            <person name="Kharbatia N.M."/>
            <person name="Rupper R.R."/>
            <person name="Sharp A.R."/>
            <person name="Dally N."/>
            <person name="Boughton B.A."/>
            <person name="Woo Y.H."/>
            <person name="Gao G."/>
            <person name="Schijlen E.G.W.M."/>
            <person name="Guo X."/>
            <person name="Momin A.A."/>
            <person name="Negrao S."/>
            <person name="Al-Babili S."/>
            <person name="Gehring C."/>
            <person name="Roessner U."/>
            <person name="Jung C."/>
            <person name="Murphy K."/>
            <person name="Arold S.T."/>
            <person name="Gojobori T."/>
            <person name="van der Linden C.G."/>
            <person name="van Loo E.N."/>
            <person name="Jellen E.N."/>
            <person name="Maughan P.J."/>
            <person name="Tester M."/>
        </authorList>
    </citation>
    <scope>NUCLEOTIDE SEQUENCE [LARGE SCALE GENOMIC DNA]</scope>
    <source>
        <strain evidence="3">cv. PI 614886</strain>
    </source>
</reference>
<feature type="repeat" description="PPR" evidence="2">
    <location>
        <begin position="312"/>
        <end position="346"/>
    </location>
</feature>
<protein>
    <recommendedName>
        <fullName evidence="5">Pentatricopeptide repeat-containing protein</fullName>
    </recommendedName>
</protein>
<dbReference type="SUPFAM" id="SSF48452">
    <property type="entry name" value="TPR-like"/>
    <property type="match status" value="1"/>
</dbReference>
<dbReference type="Pfam" id="PF01535">
    <property type="entry name" value="PPR"/>
    <property type="match status" value="7"/>
</dbReference>
<dbReference type="PANTHER" id="PTHR47926:SF397">
    <property type="entry name" value="(WILD MALAYSIAN BANANA) HYPOTHETICAL PROTEIN"/>
    <property type="match status" value="1"/>
</dbReference>
<dbReference type="InterPro" id="IPR046848">
    <property type="entry name" value="E_motif"/>
</dbReference>
<reference evidence="3" key="2">
    <citation type="submission" date="2021-03" db="UniProtKB">
        <authorList>
            <consortium name="EnsemblPlants"/>
        </authorList>
    </citation>
    <scope>IDENTIFICATION</scope>
</reference>
<dbReference type="NCBIfam" id="TIGR00756">
    <property type="entry name" value="PPR"/>
    <property type="match status" value="4"/>
</dbReference>
<dbReference type="PANTHER" id="PTHR47926">
    <property type="entry name" value="PENTATRICOPEPTIDE REPEAT-CONTAINING PROTEIN"/>
    <property type="match status" value="1"/>
</dbReference>
<dbReference type="GO" id="GO:0003723">
    <property type="term" value="F:RNA binding"/>
    <property type="evidence" value="ECO:0007669"/>
    <property type="project" value="InterPro"/>
</dbReference>
<dbReference type="Proteomes" id="UP000596660">
    <property type="component" value="Unplaced"/>
</dbReference>
<name>A0A803MES8_CHEQI</name>
<dbReference type="AlphaFoldDB" id="A0A803MES8"/>
<feature type="repeat" description="PPR" evidence="2">
    <location>
        <begin position="614"/>
        <end position="648"/>
    </location>
</feature>
<dbReference type="FunFam" id="1.25.40.10:FF:001216">
    <property type="entry name" value="Pentatricopeptide repeat-containing protein mitochondrial"/>
    <property type="match status" value="1"/>
</dbReference>
<feature type="repeat" description="PPR" evidence="2">
    <location>
        <begin position="413"/>
        <end position="447"/>
    </location>
</feature>
<dbReference type="InterPro" id="IPR046960">
    <property type="entry name" value="PPR_At4g14850-like_plant"/>
</dbReference>
<feature type="repeat" description="PPR" evidence="2">
    <location>
        <begin position="382"/>
        <end position="412"/>
    </location>
</feature>
<dbReference type="FunFam" id="1.25.40.10:FF:000361">
    <property type="entry name" value="Pentatricopeptide repeat-containing protein chloroplastic"/>
    <property type="match status" value="1"/>
</dbReference>
<dbReference type="InterPro" id="IPR011990">
    <property type="entry name" value="TPR-like_helical_dom_sf"/>
</dbReference>
<evidence type="ECO:0008006" key="5">
    <source>
        <dbReference type="Google" id="ProtNLM"/>
    </source>
</evidence>
<dbReference type="EnsemblPlants" id="AUR62027971-RA">
    <property type="protein sequence ID" value="AUR62027971-RA:cds"/>
    <property type="gene ID" value="AUR62027971"/>
</dbReference>
<evidence type="ECO:0000313" key="4">
    <source>
        <dbReference type="Proteomes" id="UP000596660"/>
    </source>
</evidence>
<feature type="repeat" description="PPR" evidence="2">
    <location>
        <begin position="513"/>
        <end position="547"/>
    </location>
</feature>
<dbReference type="Pfam" id="PF13041">
    <property type="entry name" value="PPR_2"/>
    <property type="match status" value="2"/>
</dbReference>
<proteinExistence type="predicted"/>
<dbReference type="OMA" id="NFMSVRE"/>
<accession>A0A803MES8</accession>
<evidence type="ECO:0000256" key="2">
    <source>
        <dbReference type="PROSITE-ProRule" id="PRU00708"/>
    </source>
</evidence>
<feature type="repeat" description="PPR" evidence="2">
    <location>
        <begin position="106"/>
        <end position="140"/>
    </location>
</feature>
<evidence type="ECO:0000313" key="3">
    <source>
        <dbReference type="EnsemblPlants" id="AUR62027971-RA:cds"/>
    </source>
</evidence>
<gene>
    <name evidence="3" type="primary">LOC110683758</name>
</gene>